<protein>
    <recommendedName>
        <fullName evidence="4">DNA (cytosine-5)-methyltransferase 1 replication foci domain-containing protein</fullName>
    </recommendedName>
</protein>
<dbReference type="EMBL" id="ML996081">
    <property type="protein sequence ID" value="KAF2156664.1"/>
    <property type="molecule type" value="Genomic_DNA"/>
</dbReference>
<evidence type="ECO:0000313" key="2">
    <source>
        <dbReference type="EMBL" id="KAF2156664.1"/>
    </source>
</evidence>
<sequence>MDFYPEADLLRPVDPTQHSDDWPILELSGCGIYAQTDGSGDGGSPVNPDLSRGLISLLEADVRNPLVIRGKLNSVPRELNHLWVQQRSGAVPLQLDNVRQYAYGQYEDGRVELWAAGTAAWYVIRPSRGYRAIYERMIEAVDLLYFCADVYGNHGTKSRKGKGKQNVTADNCFARYATIHNTIFEGAVEAFERHARFLISSMMGGKENIDWTKTDIWNRLTETYPELHKELIEAKKRLAEPAAKAGTKRKRSTAQSAGRSVRSVSAQNVPTVKSTRANSSSKRSQVQPSTPRTSTPLDDSDEDSAASGKRPRARKGKSTLRPRTSKYVAIEATGSPDSDVQASEQPSRPSSRNRDPSSPLAPPVRPLPSRRSRRGHPIDTPNAMASAEPVDEGIDMSLDHSQDSESDVQSDIIVPPIGGIGKTIAVRLREEHVAATSEGDVWTCPLDGCLHRIFAASEPESQKLVKEHYRRHVNDEDAEMRLELVRKMTAPGLRVDRLMSRIQAFGGQKSFPTPVVQRF</sequence>
<dbReference type="AlphaFoldDB" id="A0A9P4JD47"/>
<evidence type="ECO:0000256" key="1">
    <source>
        <dbReference type="SAM" id="MobiDB-lite"/>
    </source>
</evidence>
<comment type="caution">
    <text evidence="2">The sequence shown here is derived from an EMBL/GenBank/DDBJ whole genome shotgun (WGS) entry which is preliminary data.</text>
</comment>
<evidence type="ECO:0000313" key="3">
    <source>
        <dbReference type="Proteomes" id="UP000799439"/>
    </source>
</evidence>
<evidence type="ECO:0008006" key="4">
    <source>
        <dbReference type="Google" id="ProtNLM"/>
    </source>
</evidence>
<proteinExistence type="predicted"/>
<keyword evidence="3" id="KW-1185">Reference proteome</keyword>
<dbReference type="Proteomes" id="UP000799439">
    <property type="component" value="Unassembled WGS sequence"/>
</dbReference>
<feature type="compositionally biased region" description="Polar residues" evidence="1">
    <location>
        <begin position="253"/>
        <end position="297"/>
    </location>
</feature>
<name>A0A9P4JD47_9PEZI</name>
<reference evidence="2" key="1">
    <citation type="journal article" date="2020" name="Stud. Mycol.">
        <title>101 Dothideomycetes genomes: a test case for predicting lifestyles and emergence of pathogens.</title>
        <authorList>
            <person name="Haridas S."/>
            <person name="Albert R."/>
            <person name="Binder M."/>
            <person name="Bloem J."/>
            <person name="Labutti K."/>
            <person name="Salamov A."/>
            <person name="Andreopoulos B."/>
            <person name="Baker S."/>
            <person name="Barry K."/>
            <person name="Bills G."/>
            <person name="Bluhm B."/>
            <person name="Cannon C."/>
            <person name="Castanera R."/>
            <person name="Culley D."/>
            <person name="Daum C."/>
            <person name="Ezra D."/>
            <person name="Gonzalez J."/>
            <person name="Henrissat B."/>
            <person name="Kuo A."/>
            <person name="Liang C."/>
            <person name="Lipzen A."/>
            <person name="Lutzoni F."/>
            <person name="Magnuson J."/>
            <person name="Mondo S."/>
            <person name="Nolan M."/>
            <person name="Ohm R."/>
            <person name="Pangilinan J."/>
            <person name="Park H.-J."/>
            <person name="Ramirez L."/>
            <person name="Alfaro M."/>
            <person name="Sun H."/>
            <person name="Tritt A."/>
            <person name="Yoshinaga Y."/>
            <person name="Zwiers L.-H."/>
            <person name="Turgeon B."/>
            <person name="Goodwin S."/>
            <person name="Spatafora J."/>
            <person name="Crous P."/>
            <person name="Grigoriev I."/>
        </authorList>
    </citation>
    <scope>NUCLEOTIDE SEQUENCE</scope>
    <source>
        <strain evidence="2">CBS 260.36</strain>
    </source>
</reference>
<organism evidence="2 3">
    <name type="scientific">Myriangium duriaei CBS 260.36</name>
    <dbReference type="NCBI Taxonomy" id="1168546"/>
    <lineage>
        <taxon>Eukaryota</taxon>
        <taxon>Fungi</taxon>
        <taxon>Dikarya</taxon>
        <taxon>Ascomycota</taxon>
        <taxon>Pezizomycotina</taxon>
        <taxon>Dothideomycetes</taxon>
        <taxon>Dothideomycetidae</taxon>
        <taxon>Myriangiales</taxon>
        <taxon>Myriangiaceae</taxon>
        <taxon>Myriangium</taxon>
    </lineage>
</organism>
<accession>A0A9P4JD47</accession>
<dbReference type="OrthoDB" id="5382953at2759"/>
<feature type="region of interest" description="Disordered" evidence="1">
    <location>
        <begin position="240"/>
        <end position="387"/>
    </location>
</feature>
<feature type="compositionally biased region" description="Basic residues" evidence="1">
    <location>
        <begin position="309"/>
        <end position="324"/>
    </location>
</feature>
<feature type="region of interest" description="Disordered" evidence="1">
    <location>
        <begin position="395"/>
        <end position="414"/>
    </location>
</feature>
<gene>
    <name evidence="2" type="ORF">K461DRAFT_316885</name>
</gene>
<feature type="compositionally biased region" description="Polar residues" evidence="1">
    <location>
        <begin position="335"/>
        <end position="345"/>
    </location>
</feature>